<keyword evidence="2" id="KW-0677">Repeat</keyword>
<feature type="zinc finger region" description="C3H1-type" evidence="6">
    <location>
        <begin position="1788"/>
        <end position="1817"/>
    </location>
</feature>
<evidence type="ECO:0000256" key="2">
    <source>
        <dbReference type="ARBA" id="ARBA00022737"/>
    </source>
</evidence>
<evidence type="ECO:0000256" key="6">
    <source>
        <dbReference type="PROSITE-ProRule" id="PRU00723"/>
    </source>
</evidence>
<reference evidence="10 11" key="1">
    <citation type="submission" date="2024-01" db="EMBL/GenBank/DDBJ databases">
        <title>The genomes of 5 underutilized Papilionoideae crops provide insights into root nodulation and disease resistanc.</title>
        <authorList>
            <person name="Jiang F."/>
        </authorList>
    </citation>
    <scope>NUCLEOTIDE SEQUENCE [LARGE SCALE GENOMIC DNA]</scope>
    <source>
        <strain evidence="10">LVBAO_FW01</strain>
        <tissue evidence="10">Leaves</tissue>
    </source>
</reference>
<evidence type="ECO:0008006" key="12">
    <source>
        <dbReference type="Google" id="ProtNLM"/>
    </source>
</evidence>
<dbReference type="InterPro" id="IPR000571">
    <property type="entry name" value="Znf_CCCH"/>
</dbReference>
<feature type="region of interest" description="Disordered" evidence="7">
    <location>
        <begin position="1245"/>
        <end position="1273"/>
    </location>
</feature>
<evidence type="ECO:0000256" key="5">
    <source>
        <dbReference type="ARBA" id="ARBA00023125"/>
    </source>
</evidence>
<evidence type="ECO:0000313" key="11">
    <source>
        <dbReference type="Proteomes" id="UP001367508"/>
    </source>
</evidence>
<feature type="compositionally biased region" description="Low complexity" evidence="7">
    <location>
        <begin position="1376"/>
        <end position="1386"/>
    </location>
</feature>
<sequence length="2043" mass="226514">MDQHHFIHHHHHQEHRSRYTSLAPQSHHHHHHHLPPPPPLPTAAPPPPPPLSYRTIHTPPPQPYNPPPPPQPQQFPFNPSNNYPHRPLDEERPLSYDLLPRRTLREPPWNPSPRTLPDDRNYAPLDFDRELHHHHHHHHQHHRPPPPPPPSYPPVENLRYDPDGGGTRLRTERFDPYEQNPREGFAWGRNSVTDGNYHRATAPVASATSQGDVEPKPGGYVRVYSMECEADASTRGARVESKRWLMSDRKGSRELHDSSSSSFELVNGNDKYYGSELGRYNCRGNSRECGHEFNRTPPKKQIQKKSALLRIQTVKPNHRNREIEQLRYPGYAPESNSCFFRGKEQHGYLGHGMKGEEREGSPVELDISFESNSLVAKAIVAPSSSVPVPDLNVIPVLDSDFGSVEKSKKVMVSDSDCSGLQPVKLSSIVVDLNSSPCKGIGTSSLGKDLSMQKNVPDDISSRPCVGETNDTHGKTEVPNSVEVANVSAGKSSSRVVRKKKIVKRVVKKAAVNPKSAVPNSLSTNMLPETVKIDSVMHSSSTASGPKKIETNLEEKSTAIDEVSVPDCLHSLPKEGNLLTEDKEGGLSLPSLGPACRSQDCKSDEDSDIGKVSRFERGGNTSNSSNCTSSSEDKRNNSDCLDANNSDHDFISLPNTDKVTNSLNESTISGINHMDCDNKQLCQNEASISPGKYSNAGCPRTIVDVEGEIFKSSGIVTFSSSVETRIRDGLDCLQHASVLWQGSDNGLSNLEDSMSVHHCGIMNDTGKQASPSDVTISLENYDMEKKIPNSSISIESGEGDANEVKKRRASTHLNFLSSKMDCISPDCVNPVRLASNVDRSSSLLLKDSCTSEVLDQYVQSIDFNSLSSLDGVTGKRGALESQFYVGNNGNDDANVVSPVSKRKKVAACYPNFTQCQSEFSNAIVATTSSAEIPISFSGNQEHQKEEVPLSNIGIAQSMPNSVDITKLSDNIMAEGSFESIDANREPMSSEHLKLQHTDIVSYSPCEDLAVPNVQFSLLESEHKENDTPSVPISNTQTDIFVIGNIMGEKVDLQAVEKNYQYRDFVQKSPRADMESNDLNMKEDLLAQQNLMSSPTDGDGITTSNSNDELIEDAPDAFSDMCSKRMTSEVPDRRISEIAPNHDENISGDEENPDSISVVEHGSDLNTSSAPQTKKIMKSDHTIGHSNLITRKIMSEPSQVYSKATAQGLNPLRSELSGTKNQAGGVILKTFPNHSFTFSKSKTKMSATSAHVSKPRTWHRTGNNPLTSLPKIKPLVGPIPPKRPILERKGNFQNISYIRKGNNSLVRKPTPVSALPQISSVNQLSLALDEIPKGTKSESRDDATDQPMCLRTEATNAPQQRQRTPPLPFDTKSEEHVSSPVVEPPSSSCCENGSDPRKLIESTNDAPSSYEDAPKHNETPENQTGQPNNAESQVEINDGDIFSLNTKKIVYIKPKTNQLVATSNSCDISASTDDKGQTAFSDAYYKTRKNQLVRTTFESHINQTVAMPDSTVNSDRQGTSKALSNRRFSKRRSHKVIRSSCKPSRASLVWTLRSKNSSGNDRDTWRHQKVLPQLFPWKRTFLRNFIHNSATSFNNNSLPAISKKLLLLRKRDTVYTRSSHGFSLWKSKVLGVGGSSLKWSKSIEKNSKQANEVSLAFDTGVVLHELSVSEATLAVAAVERKKREQKDAVCVNSQSKRERIFRIGSVRYKMDPSRRTLQRISDDESLSSASISSGLAARRAYIPKRLVIGNDEYVRIGNGNQLIRDPKKRTRKLANEKVRWSLHTARQRLARKQKYCQFFTRFGKCNKDGGKCPYIHDPSKIAVCTKFLNGLCSTANCKLTHKVIPERMPDCSYFLQGLCSNRNCPYRHVNVNPKASVCEGFLKGYCADGNECRKKHSYVCPVFEATGTCTQGTRCKLHHPKKQSKGKKRKRSVDQNSQGRYFCSILIDVSEPGMTMAPKQPRQNDDLEEELSDYISLDGNEDVADTVDQSFEPATLCNDHPLDLQLDDFDEFIKPVLIMKTKISSLSYQSSSLQVPETEGSLSMR</sequence>
<feature type="compositionally biased region" description="Polar residues" evidence="7">
    <location>
        <begin position="1508"/>
        <end position="1521"/>
    </location>
</feature>
<feature type="compositionally biased region" description="Low complexity" evidence="7">
    <location>
        <begin position="619"/>
        <end position="629"/>
    </location>
</feature>
<feature type="compositionally biased region" description="Low complexity" evidence="7">
    <location>
        <begin position="74"/>
        <end position="84"/>
    </location>
</feature>
<evidence type="ECO:0000256" key="4">
    <source>
        <dbReference type="ARBA" id="ARBA00022833"/>
    </source>
</evidence>
<dbReference type="PANTHER" id="PTHR46156">
    <property type="entry name" value="CCCH ZINGC FINGER"/>
    <property type="match status" value="1"/>
</dbReference>
<evidence type="ECO:0000256" key="1">
    <source>
        <dbReference type="ARBA" id="ARBA00022723"/>
    </source>
</evidence>
<accession>A0AAN9KRB1</accession>
<feature type="compositionally biased region" description="Basic residues" evidence="7">
    <location>
        <begin position="132"/>
        <end position="144"/>
    </location>
</feature>
<dbReference type="SMART" id="SM00356">
    <property type="entry name" value="ZnF_C3H1"/>
    <property type="match status" value="5"/>
</dbReference>
<feature type="compositionally biased region" description="Basic and acidic residues" evidence="7">
    <location>
        <begin position="598"/>
        <end position="616"/>
    </location>
</feature>
<protein>
    <recommendedName>
        <fullName evidence="12">Zinc finger CCCH domain-containing protein 7</fullName>
    </recommendedName>
</protein>
<dbReference type="PROSITE" id="PS50103">
    <property type="entry name" value="ZF_C3H1"/>
    <property type="match status" value="3"/>
</dbReference>
<feature type="compositionally biased region" description="Polar residues" evidence="7">
    <location>
        <begin position="1418"/>
        <end position="1433"/>
    </location>
</feature>
<dbReference type="GO" id="GO:0005634">
    <property type="term" value="C:nucleus"/>
    <property type="evidence" value="ECO:0007669"/>
    <property type="project" value="UniProtKB-ARBA"/>
</dbReference>
<feature type="region of interest" description="Disordered" evidence="7">
    <location>
        <begin position="578"/>
        <end position="640"/>
    </location>
</feature>
<feature type="compositionally biased region" description="Basic and acidic residues" evidence="7">
    <location>
        <begin position="116"/>
        <end position="131"/>
    </location>
</feature>
<feature type="region of interest" description="Disordered" evidence="7">
    <location>
        <begin position="1350"/>
        <end position="1434"/>
    </location>
</feature>
<feature type="region of interest" description="Disordered" evidence="7">
    <location>
        <begin position="1508"/>
        <end position="1527"/>
    </location>
</feature>
<feature type="compositionally biased region" description="Basic residues" evidence="7">
    <location>
        <begin position="1"/>
        <end position="15"/>
    </location>
</feature>
<dbReference type="PROSITE" id="PS50835">
    <property type="entry name" value="IG_LIKE"/>
    <property type="match status" value="1"/>
</dbReference>
<dbReference type="Proteomes" id="UP001367508">
    <property type="component" value="Unassembled WGS sequence"/>
</dbReference>
<dbReference type="Gene3D" id="4.10.1000.10">
    <property type="entry name" value="Zinc finger, CCCH-type"/>
    <property type="match status" value="2"/>
</dbReference>
<feature type="compositionally biased region" description="Polar residues" evidence="7">
    <location>
        <begin position="1351"/>
        <end position="1361"/>
    </location>
</feature>
<feature type="domain" description="C3H1-type" evidence="8">
    <location>
        <begin position="1788"/>
        <end position="1817"/>
    </location>
</feature>
<evidence type="ECO:0000256" key="7">
    <source>
        <dbReference type="SAM" id="MobiDB-lite"/>
    </source>
</evidence>
<evidence type="ECO:0000259" key="8">
    <source>
        <dbReference type="PROSITE" id="PS50103"/>
    </source>
</evidence>
<gene>
    <name evidence="10" type="ORF">VNO77_30965</name>
</gene>
<keyword evidence="11" id="KW-1185">Reference proteome</keyword>
<dbReference type="GO" id="GO:0003677">
    <property type="term" value="F:DNA binding"/>
    <property type="evidence" value="ECO:0007669"/>
    <property type="project" value="UniProtKB-KW"/>
</dbReference>
<feature type="compositionally biased region" description="Pro residues" evidence="7">
    <location>
        <begin position="58"/>
        <end position="73"/>
    </location>
</feature>
<feature type="zinc finger region" description="C3H1-type" evidence="6">
    <location>
        <begin position="1870"/>
        <end position="1897"/>
    </location>
</feature>
<organism evidence="10 11">
    <name type="scientific">Canavalia gladiata</name>
    <name type="common">Sword bean</name>
    <name type="synonym">Dolichos gladiatus</name>
    <dbReference type="NCBI Taxonomy" id="3824"/>
    <lineage>
        <taxon>Eukaryota</taxon>
        <taxon>Viridiplantae</taxon>
        <taxon>Streptophyta</taxon>
        <taxon>Embryophyta</taxon>
        <taxon>Tracheophyta</taxon>
        <taxon>Spermatophyta</taxon>
        <taxon>Magnoliopsida</taxon>
        <taxon>eudicotyledons</taxon>
        <taxon>Gunneridae</taxon>
        <taxon>Pentapetalae</taxon>
        <taxon>rosids</taxon>
        <taxon>fabids</taxon>
        <taxon>Fabales</taxon>
        <taxon>Fabaceae</taxon>
        <taxon>Papilionoideae</taxon>
        <taxon>50 kb inversion clade</taxon>
        <taxon>NPAAA clade</taxon>
        <taxon>indigoferoid/millettioid clade</taxon>
        <taxon>Phaseoleae</taxon>
        <taxon>Canavalia</taxon>
    </lineage>
</organism>
<evidence type="ECO:0000313" key="10">
    <source>
        <dbReference type="EMBL" id="KAK7320962.1"/>
    </source>
</evidence>
<dbReference type="EMBL" id="JAYMYQ010000007">
    <property type="protein sequence ID" value="KAK7320962.1"/>
    <property type="molecule type" value="Genomic_DNA"/>
</dbReference>
<dbReference type="FunFam" id="4.10.1000.10:FF:000008">
    <property type="entry name" value="zinc finger CCCH domain-containing protein 3"/>
    <property type="match status" value="1"/>
</dbReference>
<keyword evidence="4 6" id="KW-0862">Zinc</keyword>
<feature type="domain" description="C3H1-type" evidence="8">
    <location>
        <begin position="1843"/>
        <end position="1869"/>
    </location>
</feature>
<feature type="compositionally biased region" description="Pro residues" evidence="7">
    <location>
        <begin position="35"/>
        <end position="51"/>
    </location>
</feature>
<keyword evidence="1 6" id="KW-0479">Metal-binding</keyword>
<feature type="zinc finger region" description="C3H1-type" evidence="6">
    <location>
        <begin position="1843"/>
        <end position="1869"/>
    </location>
</feature>
<dbReference type="PANTHER" id="PTHR46156:SF1">
    <property type="entry name" value="ZINC FINGER CCCH DOMAIN-CONTAINING PROTEIN 3"/>
    <property type="match status" value="1"/>
</dbReference>
<keyword evidence="5" id="KW-0238">DNA-binding</keyword>
<dbReference type="InterPro" id="IPR007110">
    <property type="entry name" value="Ig-like_dom"/>
</dbReference>
<dbReference type="FunFam" id="4.10.1000.10:FF:000022">
    <property type="entry name" value="Zinc finger CCCH domain-containing protein 7"/>
    <property type="match status" value="1"/>
</dbReference>
<comment type="caution">
    <text evidence="10">The sequence shown here is derived from an EMBL/GenBank/DDBJ whole genome shotgun (WGS) entry which is preliminary data.</text>
</comment>
<feature type="domain" description="C3H1-type" evidence="8">
    <location>
        <begin position="1870"/>
        <end position="1897"/>
    </location>
</feature>
<feature type="compositionally biased region" description="Basic and acidic residues" evidence="7">
    <location>
        <begin position="86"/>
        <end position="105"/>
    </location>
</feature>
<feature type="domain" description="Ig-like" evidence="9">
    <location>
        <begin position="203"/>
        <end position="283"/>
    </location>
</feature>
<keyword evidence="3 6" id="KW-0863">Zinc-finger</keyword>
<proteinExistence type="predicted"/>
<evidence type="ECO:0000259" key="9">
    <source>
        <dbReference type="PROSITE" id="PS50835"/>
    </source>
</evidence>
<name>A0AAN9KRB1_CANGL</name>
<feature type="region of interest" description="Disordered" evidence="7">
    <location>
        <begin position="1"/>
        <end position="172"/>
    </location>
</feature>
<evidence type="ECO:0000256" key="3">
    <source>
        <dbReference type="ARBA" id="ARBA00022771"/>
    </source>
</evidence>
<dbReference type="GO" id="GO:0008270">
    <property type="term" value="F:zinc ion binding"/>
    <property type="evidence" value="ECO:0007669"/>
    <property type="project" value="UniProtKB-KW"/>
</dbReference>